<dbReference type="KEGG" id="stri:C7M71_015080"/>
<dbReference type="InterPro" id="IPR023867">
    <property type="entry name" value="Sulphatase_maturase_rSAM"/>
</dbReference>
<evidence type="ECO:0000256" key="4">
    <source>
        <dbReference type="ARBA" id="ARBA00023004"/>
    </source>
</evidence>
<dbReference type="GO" id="GO:0046872">
    <property type="term" value="F:metal ion binding"/>
    <property type="evidence" value="ECO:0007669"/>
    <property type="project" value="UniProtKB-KW"/>
</dbReference>
<dbReference type="CDD" id="cd01335">
    <property type="entry name" value="Radical_SAM"/>
    <property type="match status" value="1"/>
</dbReference>
<keyword evidence="4" id="KW-0408">Iron</keyword>
<evidence type="ECO:0000259" key="6">
    <source>
        <dbReference type="Pfam" id="PF04055"/>
    </source>
</evidence>
<dbReference type="SFLD" id="SFLDG01072">
    <property type="entry name" value="dehydrogenase_like"/>
    <property type="match status" value="1"/>
</dbReference>
<dbReference type="SFLD" id="SFLDG01067">
    <property type="entry name" value="SPASM/twitch_domain_containing"/>
    <property type="match status" value="1"/>
</dbReference>
<reference evidence="8" key="1">
    <citation type="submission" date="2018-07" db="EMBL/GenBank/DDBJ databases">
        <title>Streptacidiphilus bronchialis DSM 106435 chromosome.</title>
        <authorList>
            <person name="Batra D."/>
            <person name="Gulvik C.A."/>
        </authorList>
    </citation>
    <scope>NUCLEOTIDE SEQUENCE [LARGE SCALE GENOMIC DNA]</scope>
    <source>
        <strain evidence="8">DSM 106435</strain>
    </source>
</reference>
<dbReference type="GO" id="GO:0051536">
    <property type="term" value="F:iron-sulfur cluster binding"/>
    <property type="evidence" value="ECO:0007669"/>
    <property type="project" value="UniProtKB-KW"/>
</dbReference>
<dbReference type="OrthoDB" id="9782387at2"/>
<dbReference type="SFLD" id="SFLDG01386">
    <property type="entry name" value="main_SPASM_domain-containing"/>
    <property type="match status" value="1"/>
</dbReference>
<keyword evidence="8" id="KW-1185">Reference proteome</keyword>
<dbReference type="InterPro" id="IPR013785">
    <property type="entry name" value="Aldolase_TIM"/>
</dbReference>
<dbReference type="AlphaFoldDB" id="A0A345SXV0"/>
<accession>A0A345SXV0</accession>
<dbReference type="Gene3D" id="3.20.20.70">
    <property type="entry name" value="Aldolase class I"/>
    <property type="match status" value="1"/>
</dbReference>
<dbReference type="GO" id="GO:0016491">
    <property type="term" value="F:oxidoreductase activity"/>
    <property type="evidence" value="ECO:0007669"/>
    <property type="project" value="InterPro"/>
</dbReference>
<evidence type="ECO:0000313" key="8">
    <source>
        <dbReference type="Proteomes" id="UP000249340"/>
    </source>
</evidence>
<dbReference type="PANTHER" id="PTHR43273:SF8">
    <property type="entry name" value="RADICAL SAM DOMAIN PROTEIN"/>
    <property type="match status" value="1"/>
</dbReference>
<dbReference type="SUPFAM" id="SSF102114">
    <property type="entry name" value="Radical SAM enzymes"/>
    <property type="match status" value="1"/>
</dbReference>
<dbReference type="Proteomes" id="UP000249340">
    <property type="component" value="Chromosome"/>
</dbReference>
<keyword evidence="2" id="KW-0949">S-adenosyl-L-methionine</keyword>
<gene>
    <name evidence="7" type="ORF">C7M71_015080</name>
</gene>
<dbReference type="InterPro" id="IPR007197">
    <property type="entry name" value="rSAM"/>
</dbReference>
<sequence>MHPTTPNEQIDHLYRSLETSEADAVSVILKVRGETCDIDCLHCYEKRKEGPGGARISADQVDLLPKLFGTRPLAIELHGGEPLTAGKDHIAHLLRTLAAMPQVKRLSLQTNGVQLDAEWLDLFDTLYPGLEIGISLDGDPEGNRWRVDYQGKPTYPAAVRALDLLAECGRTCGIITTVTPAVLGRHAEVLDHLAVFKAVTSVSFVPCFDATITRPTAYTGRRRPASRALQQAVLTGLDGPAWAITPDQYAEFVLGVTQHWMTSGLFRRLKLSPAVPTIRRLRGLGVSFCHFSDMKCDHVFTLYPDGRMGSCDELPWPQAQLTVLQPTTGRAEITAAQRNSNLLGQGKDLMRACMTCDYRTTCGGGCIATRWRMNLTGQHDAYCDYRMRLIDGTAALLADPEHPGGAWCRTARWRPTPVNRMRDVQAFLTTWDNPTAPRRPAELHTSEFGNINTTGLPGTQLADDLDPAHPQWAAAIEPGVKPLVDHLTSRWHLVTYDSCEGHQYDDPARNNQPRDVGLLPRTPTEYAATAVALCRAANRCAAAMPAAVRLLVARNNLTCETTGRTYPVLDLRLLPTSGTADSAYFAILDAATALLLGALEADAPNEGTCCACPLPADTHPELPQATA</sequence>
<dbReference type="InterPro" id="IPR058240">
    <property type="entry name" value="rSAM_sf"/>
</dbReference>
<dbReference type="RefSeq" id="WP_111488642.1">
    <property type="nucleotide sequence ID" value="NZ_CP031264.1"/>
</dbReference>
<keyword evidence="5" id="KW-0411">Iron-sulfur</keyword>
<evidence type="ECO:0000313" key="7">
    <source>
        <dbReference type="EMBL" id="AXI78555.1"/>
    </source>
</evidence>
<dbReference type="NCBIfam" id="TIGR04085">
    <property type="entry name" value="rSAM_more_4Fe4S"/>
    <property type="match status" value="1"/>
</dbReference>
<name>A0A345SXV0_9ACTN</name>
<protein>
    <submittedName>
        <fullName evidence="7">Radical SAM protein</fullName>
    </submittedName>
</protein>
<dbReference type="EMBL" id="CP031264">
    <property type="protein sequence ID" value="AXI78555.1"/>
    <property type="molecule type" value="Genomic_DNA"/>
</dbReference>
<feature type="domain" description="Radical SAM core" evidence="6">
    <location>
        <begin position="33"/>
        <end position="180"/>
    </location>
</feature>
<keyword evidence="3" id="KW-0479">Metal-binding</keyword>
<evidence type="ECO:0000256" key="3">
    <source>
        <dbReference type="ARBA" id="ARBA00022723"/>
    </source>
</evidence>
<organism evidence="7 8">
    <name type="scientific">Peterkaempfera bronchialis</name>
    <dbReference type="NCBI Taxonomy" id="2126346"/>
    <lineage>
        <taxon>Bacteria</taxon>
        <taxon>Bacillati</taxon>
        <taxon>Actinomycetota</taxon>
        <taxon>Actinomycetes</taxon>
        <taxon>Kitasatosporales</taxon>
        <taxon>Streptomycetaceae</taxon>
        <taxon>Peterkaempfera</taxon>
    </lineage>
</organism>
<evidence type="ECO:0000256" key="2">
    <source>
        <dbReference type="ARBA" id="ARBA00022691"/>
    </source>
</evidence>
<comment type="cofactor">
    <cofactor evidence="1">
        <name>[4Fe-4S] cluster</name>
        <dbReference type="ChEBI" id="CHEBI:49883"/>
    </cofactor>
</comment>
<dbReference type="PANTHER" id="PTHR43273">
    <property type="entry name" value="ANAEROBIC SULFATASE-MATURATING ENZYME HOMOLOG ASLB-RELATED"/>
    <property type="match status" value="1"/>
</dbReference>
<dbReference type="InterPro" id="IPR023885">
    <property type="entry name" value="4Fe4S-binding_SPASM_dom"/>
</dbReference>
<dbReference type="Pfam" id="PF04055">
    <property type="entry name" value="Radical_SAM"/>
    <property type="match status" value="1"/>
</dbReference>
<dbReference type="SFLD" id="SFLDS00029">
    <property type="entry name" value="Radical_SAM"/>
    <property type="match status" value="1"/>
</dbReference>
<evidence type="ECO:0000256" key="1">
    <source>
        <dbReference type="ARBA" id="ARBA00001966"/>
    </source>
</evidence>
<proteinExistence type="predicted"/>
<evidence type="ECO:0000256" key="5">
    <source>
        <dbReference type="ARBA" id="ARBA00023014"/>
    </source>
</evidence>